<dbReference type="AlphaFoldDB" id="A0A1R1XLS8"/>
<reference evidence="2" key="1">
    <citation type="submission" date="2017-01" db="EMBL/GenBank/DDBJ databases">
        <authorList>
            <person name="Wang Y."/>
            <person name="White M."/>
            <person name="Kvist S."/>
            <person name="Moncalvo J.-M."/>
        </authorList>
    </citation>
    <scope>NUCLEOTIDE SEQUENCE [LARGE SCALE GENOMIC DNA]</scope>
    <source>
        <strain evidence="2">ID-206-W2</strain>
    </source>
</reference>
<proteinExistence type="predicted"/>
<dbReference type="Proteomes" id="UP000187429">
    <property type="component" value="Unassembled WGS sequence"/>
</dbReference>
<sequence length="48" mass="5492">MPSLIHNFPSLSSQEFVSAIDFFFSKKDQILSTNDFKIRIEPSISNSQ</sequence>
<dbReference type="EMBL" id="LSSM01004207">
    <property type="protein sequence ID" value="OMJ15556.1"/>
    <property type="molecule type" value="Genomic_DNA"/>
</dbReference>
<name>A0A1R1XLS8_9FUNG</name>
<gene>
    <name evidence="1" type="ORF">AYI69_g8145</name>
</gene>
<accession>A0A1R1XLS8</accession>
<organism evidence="1 2">
    <name type="scientific">Smittium culicis</name>
    <dbReference type="NCBI Taxonomy" id="133412"/>
    <lineage>
        <taxon>Eukaryota</taxon>
        <taxon>Fungi</taxon>
        <taxon>Fungi incertae sedis</taxon>
        <taxon>Zoopagomycota</taxon>
        <taxon>Kickxellomycotina</taxon>
        <taxon>Harpellomycetes</taxon>
        <taxon>Harpellales</taxon>
        <taxon>Legeriomycetaceae</taxon>
        <taxon>Smittium</taxon>
    </lineage>
</organism>
<feature type="non-terminal residue" evidence="1">
    <location>
        <position position="48"/>
    </location>
</feature>
<evidence type="ECO:0000313" key="1">
    <source>
        <dbReference type="EMBL" id="OMJ15556.1"/>
    </source>
</evidence>
<keyword evidence="2" id="KW-1185">Reference proteome</keyword>
<evidence type="ECO:0000313" key="2">
    <source>
        <dbReference type="Proteomes" id="UP000187429"/>
    </source>
</evidence>
<comment type="caution">
    <text evidence="1">The sequence shown here is derived from an EMBL/GenBank/DDBJ whole genome shotgun (WGS) entry which is preliminary data.</text>
</comment>
<protein>
    <submittedName>
        <fullName evidence="1">Uncharacterized protein</fullName>
    </submittedName>
</protein>